<organism evidence="1 2">
    <name type="scientific">Panagrolaimus sp. PS1159</name>
    <dbReference type="NCBI Taxonomy" id="55785"/>
    <lineage>
        <taxon>Eukaryota</taxon>
        <taxon>Metazoa</taxon>
        <taxon>Ecdysozoa</taxon>
        <taxon>Nematoda</taxon>
        <taxon>Chromadorea</taxon>
        <taxon>Rhabditida</taxon>
        <taxon>Tylenchina</taxon>
        <taxon>Panagrolaimomorpha</taxon>
        <taxon>Panagrolaimoidea</taxon>
        <taxon>Panagrolaimidae</taxon>
        <taxon>Panagrolaimus</taxon>
    </lineage>
</organism>
<evidence type="ECO:0000313" key="2">
    <source>
        <dbReference type="WBParaSite" id="PS1159_v2.g15138.t2"/>
    </source>
</evidence>
<dbReference type="Proteomes" id="UP000887580">
    <property type="component" value="Unplaced"/>
</dbReference>
<proteinExistence type="predicted"/>
<sequence length="129" mass="15245">MLEKCQRFKPSWAQGVAFFSSTEFWQFQIQAEPRSDGRKGRYNGKYMFTGKKTEDIKPFEHLLLTCHCSDTLDPYFFFPTSLKVDGRNASNGIALCVREYRCKEPYENQEKCRGRLKFFFTILFLENHA</sequence>
<name>A0AC35F9L6_9BILA</name>
<evidence type="ECO:0000313" key="1">
    <source>
        <dbReference type="Proteomes" id="UP000887580"/>
    </source>
</evidence>
<protein>
    <submittedName>
        <fullName evidence="2">Uncharacterized protein</fullName>
    </submittedName>
</protein>
<reference evidence="2" key="1">
    <citation type="submission" date="2022-11" db="UniProtKB">
        <authorList>
            <consortium name="WormBaseParasite"/>
        </authorList>
    </citation>
    <scope>IDENTIFICATION</scope>
</reference>
<dbReference type="WBParaSite" id="PS1159_v2.g15138.t2">
    <property type="protein sequence ID" value="PS1159_v2.g15138.t2"/>
    <property type="gene ID" value="PS1159_v2.g15138"/>
</dbReference>
<accession>A0AC35F9L6</accession>